<dbReference type="PANTHER" id="PTHR45527:SF14">
    <property type="entry name" value="PLIPASTATIN SYNTHASE SUBUNIT B"/>
    <property type="match status" value="1"/>
</dbReference>
<feature type="domain" description="AMP-dependent synthetase/ligase" evidence="3">
    <location>
        <begin position="20"/>
        <end position="365"/>
    </location>
</feature>
<dbReference type="PANTHER" id="PTHR45527">
    <property type="entry name" value="NONRIBOSOMAL PEPTIDE SYNTHETASE"/>
    <property type="match status" value="1"/>
</dbReference>
<evidence type="ECO:0000313" key="4">
    <source>
        <dbReference type="EMBL" id="KAB8179922.1"/>
    </source>
</evidence>
<keyword evidence="2" id="KW-0596">Phosphopantetheine</keyword>
<dbReference type="InterPro" id="IPR042099">
    <property type="entry name" value="ANL_N_sf"/>
</dbReference>
<sequence>REWSQPQGRFEDGRCLHEWFQAQVDRAPEAIALSYEGESLSYAALDARSNRLAHALRAQGVGPDCRVGLCVERSLEMVVGILGILKAGGGYVPLDPGYPPERLAYLVEDSAPVVVVTQSGLASRLPAGTRCWDLSQDLSTYPSTRLPVSEVGVTPAHLAYVIYTSGSTGRPKGVEVMHRNVQRLLSSTEASFGFGPQDVWTLFHSYAFDFTVWEMWGALGYGGRLVVVPHWVARSPEEFHGLLQREGVTVLNQTPTAFMQLSQVDAQRGGALSLRVVVFGGEALNLSELRDWIGRRGDESPQLVNMYGITETTVHVTYRRIRRSEVEGNSGSVIGRALPDLSVYVLDANGAWVPPGTAGEMYVGG</sequence>
<reference evidence="4 5" key="1">
    <citation type="submission" date="2019-10" db="EMBL/GenBank/DDBJ databases">
        <title>Lysobacter alkalisoli sp. nov., isolated from saline-alkaline soil.</title>
        <authorList>
            <person name="Sun J.-Q."/>
        </authorList>
    </citation>
    <scope>NUCLEOTIDE SEQUENCE [LARGE SCALE GENOMIC DNA]</scope>
    <source>
        <strain evidence="4 5">KCTC 42381</strain>
    </source>
</reference>
<dbReference type="GO" id="GO:0043041">
    <property type="term" value="P:amino acid activation for nonribosomal peptide biosynthetic process"/>
    <property type="evidence" value="ECO:0007669"/>
    <property type="project" value="TreeGrafter"/>
</dbReference>
<accession>A0A508AG90</accession>
<comment type="caution">
    <text evidence="4">The sequence shown here is derived from an EMBL/GenBank/DDBJ whole genome shotgun (WGS) entry which is preliminary data.</text>
</comment>
<dbReference type="GO" id="GO:0044550">
    <property type="term" value="P:secondary metabolite biosynthetic process"/>
    <property type="evidence" value="ECO:0007669"/>
    <property type="project" value="TreeGrafter"/>
</dbReference>
<dbReference type="EMBL" id="VICD02000217">
    <property type="protein sequence ID" value="KAB8179922.1"/>
    <property type="molecule type" value="Genomic_DNA"/>
</dbReference>
<dbReference type="InterPro" id="IPR000873">
    <property type="entry name" value="AMP-dep_synth/lig_dom"/>
</dbReference>
<feature type="non-terminal residue" evidence="4">
    <location>
        <position position="1"/>
    </location>
</feature>
<evidence type="ECO:0000313" key="5">
    <source>
        <dbReference type="Proteomes" id="UP000320431"/>
    </source>
</evidence>
<protein>
    <submittedName>
        <fullName evidence="4">AMP-binding protein</fullName>
    </submittedName>
</protein>
<evidence type="ECO:0000256" key="1">
    <source>
        <dbReference type="ARBA" id="ARBA00001957"/>
    </source>
</evidence>
<dbReference type="Gene3D" id="3.40.50.12780">
    <property type="entry name" value="N-terminal domain of ligase-like"/>
    <property type="match status" value="1"/>
</dbReference>
<dbReference type="GO" id="GO:0005829">
    <property type="term" value="C:cytosol"/>
    <property type="evidence" value="ECO:0007669"/>
    <property type="project" value="TreeGrafter"/>
</dbReference>
<dbReference type="FunFam" id="3.40.50.980:FF:000001">
    <property type="entry name" value="Non-ribosomal peptide synthetase"/>
    <property type="match status" value="1"/>
</dbReference>
<dbReference type="Pfam" id="PF00501">
    <property type="entry name" value="AMP-binding"/>
    <property type="match status" value="1"/>
</dbReference>
<comment type="cofactor">
    <cofactor evidence="1">
        <name>pantetheine 4'-phosphate</name>
        <dbReference type="ChEBI" id="CHEBI:47942"/>
    </cofactor>
</comment>
<dbReference type="SUPFAM" id="SSF56801">
    <property type="entry name" value="Acetyl-CoA synthetase-like"/>
    <property type="match status" value="1"/>
</dbReference>
<dbReference type="Proteomes" id="UP000320431">
    <property type="component" value="Unassembled WGS sequence"/>
</dbReference>
<dbReference type="FunFam" id="3.40.50.980:FF:000002">
    <property type="entry name" value="Enterobactin synthetase component F"/>
    <property type="match status" value="1"/>
</dbReference>
<proteinExistence type="predicted"/>
<organism evidence="4 5">
    <name type="scientific">Marilutibacter maris</name>
    <dbReference type="NCBI Taxonomy" id="1605891"/>
    <lineage>
        <taxon>Bacteria</taxon>
        <taxon>Pseudomonadati</taxon>
        <taxon>Pseudomonadota</taxon>
        <taxon>Gammaproteobacteria</taxon>
        <taxon>Lysobacterales</taxon>
        <taxon>Lysobacteraceae</taxon>
        <taxon>Marilutibacter</taxon>
    </lineage>
</organism>
<dbReference type="PROSITE" id="PS00455">
    <property type="entry name" value="AMP_BINDING"/>
    <property type="match status" value="1"/>
</dbReference>
<gene>
    <name evidence="4" type="ORF">FKV24_012755</name>
</gene>
<dbReference type="RefSeq" id="WP_141482639.1">
    <property type="nucleotide sequence ID" value="NZ_VICD02000217.1"/>
</dbReference>
<evidence type="ECO:0000256" key="2">
    <source>
        <dbReference type="ARBA" id="ARBA00022450"/>
    </source>
</evidence>
<dbReference type="GO" id="GO:0031177">
    <property type="term" value="F:phosphopantetheine binding"/>
    <property type="evidence" value="ECO:0007669"/>
    <property type="project" value="TreeGrafter"/>
</dbReference>
<dbReference type="AlphaFoldDB" id="A0A508AG90"/>
<feature type="non-terminal residue" evidence="4">
    <location>
        <position position="365"/>
    </location>
</feature>
<dbReference type="InterPro" id="IPR020845">
    <property type="entry name" value="AMP-binding_CS"/>
</dbReference>
<evidence type="ECO:0000259" key="3">
    <source>
        <dbReference type="Pfam" id="PF00501"/>
    </source>
</evidence>
<name>A0A508AG90_9GAMM</name>